<proteinExistence type="predicted"/>
<dbReference type="EMBL" id="OZ034818">
    <property type="protein sequence ID" value="CAL1389450.1"/>
    <property type="molecule type" value="Genomic_DNA"/>
</dbReference>
<feature type="region of interest" description="Disordered" evidence="1">
    <location>
        <begin position="1"/>
        <end position="106"/>
    </location>
</feature>
<dbReference type="AlphaFoldDB" id="A0AAV2EVM7"/>
<evidence type="ECO:0000313" key="3">
    <source>
        <dbReference type="Proteomes" id="UP001497516"/>
    </source>
</evidence>
<feature type="compositionally biased region" description="Polar residues" evidence="1">
    <location>
        <begin position="95"/>
        <end position="106"/>
    </location>
</feature>
<feature type="compositionally biased region" description="Low complexity" evidence="1">
    <location>
        <begin position="15"/>
        <end position="31"/>
    </location>
</feature>
<gene>
    <name evidence="2" type="ORF">LTRI10_LOCUS30305</name>
</gene>
<feature type="compositionally biased region" description="Polar residues" evidence="1">
    <location>
        <begin position="64"/>
        <end position="80"/>
    </location>
</feature>
<name>A0AAV2EVM7_9ROSI</name>
<accession>A0AAV2EVM7</accession>
<evidence type="ECO:0000256" key="1">
    <source>
        <dbReference type="SAM" id="MobiDB-lite"/>
    </source>
</evidence>
<dbReference type="Proteomes" id="UP001497516">
    <property type="component" value="Chromosome 5"/>
</dbReference>
<reference evidence="2 3" key="1">
    <citation type="submission" date="2024-04" db="EMBL/GenBank/DDBJ databases">
        <authorList>
            <person name="Fracassetti M."/>
        </authorList>
    </citation>
    <scope>NUCLEOTIDE SEQUENCE [LARGE SCALE GENOMIC DNA]</scope>
</reference>
<protein>
    <submittedName>
        <fullName evidence="2">Uncharacterized protein</fullName>
    </submittedName>
</protein>
<feature type="region of interest" description="Disordered" evidence="1">
    <location>
        <begin position="128"/>
        <end position="160"/>
    </location>
</feature>
<keyword evidence="3" id="KW-1185">Reference proteome</keyword>
<feature type="compositionally biased region" description="Polar residues" evidence="1">
    <location>
        <begin position="133"/>
        <end position="154"/>
    </location>
</feature>
<organism evidence="2 3">
    <name type="scientific">Linum trigynum</name>
    <dbReference type="NCBI Taxonomy" id="586398"/>
    <lineage>
        <taxon>Eukaryota</taxon>
        <taxon>Viridiplantae</taxon>
        <taxon>Streptophyta</taxon>
        <taxon>Embryophyta</taxon>
        <taxon>Tracheophyta</taxon>
        <taxon>Spermatophyta</taxon>
        <taxon>Magnoliopsida</taxon>
        <taxon>eudicotyledons</taxon>
        <taxon>Gunneridae</taxon>
        <taxon>Pentapetalae</taxon>
        <taxon>rosids</taxon>
        <taxon>fabids</taxon>
        <taxon>Malpighiales</taxon>
        <taxon>Linaceae</taxon>
        <taxon>Linum</taxon>
    </lineage>
</organism>
<sequence length="160" mass="17617">MNGAPKFPLKPQICNQNPNSQKQSNQNQIQPPRDPKLDSISPKLHFPPPPCSTEFSHPVPDIHSSPTGCSASLPPSSSRTLPHRHAQDGYCACSGPSSSSTNPFNNRQWKRDWGRWLRERRILRVAMDLGPSTERSPPVHSSSQLGTPSYSGGSRTEGVR</sequence>
<evidence type="ECO:0000313" key="2">
    <source>
        <dbReference type="EMBL" id="CAL1389450.1"/>
    </source>
</evidence>